<feature type="compositionally biased region" description="Acidic residues" evidence="1">
    <location>
        <begin position="57"/>
        <end position="83"/>
    </location>
</feature>
<evidence type="ECO:0000313" key="3">
    <source>
        <dbReference type="Proteomes" id="UP000237271"/>
    </source>
</evidence>
<accession>A0A2P4YVM9</accession>
<keyword evidence="3" id="KW-1185">Reference proteome</keyword>
<dbReference type="EMBL" id="NCKW01000008">
    <property type="protein sequence ID" value="POM81860.1"/>
    <property type="molecule type" value="Genomic_DNA"/>
</dbReference>
<dbReference type="PANTHER" id="PTHR37069:SF2">
    <property type="entry name" value="PIGGYBAC TRANSPOSABLE ELEMENT-DERIVED PROTEIN DOMAIN-CONTAINING PROTEIN"/>
    <property type="match status" value="1"/>
</dbReference>
<dbReference type="OrthoDB" id="124153at2759"/>
<reference evidence="2 3" key="1">
    <citation type="journal article" date="2017" name="Genome Biol. Evol.">
        <title>Phytophthora megakarya and P. palmivora, closely related causal agents of cacao black pod rot, underwent increases in genome sizes and gene numbers by different mechanisms.</title>
        <authorList>
            <person name="Ali S.S."/>
            <person name="Shao J."/>
            <person name="Lary D.J."/>
            <person name="Kronmiller B."/>
            <person name="Shen D."/>
            <person name="Strem M.D."/>
            <person name="Amoako-Attah I."/>
            <person name="Akrofi A.Y."/>
            <person name="Begoude B.A."/>
            <person name="Ten Hoopen G.M."/>
            <person name="Coulibaly K."/>
            <person name="Kebe B.I."/>
            <person name="Melnick R.L."/>
            <person name="Guiltinan M.J."/>
            <person name="Tyler B.M."/>
            <person name="Meinhardt L.W."/>
            <person name="Bailey B.A."/>
        </authorList>
    </citation>
    <scope>NUCLEOTIDE SEQUENCE [LARGE SCALE GENOMIC DNA]</scope>
    <source>
        <strain evidence="3">sbr112.9</strain>
    </source>
</reference>
<dbReference type="PANTHER" id="PTHR37069">
    <property type="entry name" value="DDE_TNP_1_7 DOMAIN-CONTAINING PROTEIN"/>
    <property type="match status" value="1"/>
</dbReference>
<protein>
    <submittedName>
        <fullName evidence="2">Uncharacterized protein</fullName>
    </submittedName>
</protein>
<proteinExistence type="predicted"/>
<comment type="caution">
    <text evidence="2">The sequence shown here is derived from an EMBL/GenBank/DDBJ whole genome shotgun (WGS) entry which is preliminary data.</text>
</comment>
<sequence>MSNKTLPSSTPPLPNPSEVTYVSYEMIIGGEFDIDEALEVNLTTLDDNPDELTGLDSDGENVDGLDDWSSEEHDESSDRDADDNDVVVQPGIMFDEGFLVVVGGVDSLESISKTVLDDMATTGWTDPTTCTPYPYMSGPYEPPDPKVAFEDYPRLYGGPFGPTEDAFAAAATPSGACFYFMTPELWDDIVLQSNNYFTEKLNERVDGQYAKQIAREAKRPGYRREAKEDIRKKIKKIPDITARNLRGGSWVIDSSDGGS</sequence>
<organism evidence="2 3">
    <name type="scientific">Phytophthora palmivora</name>
    <dbReference type="NCBI Taxonomy" id="4796"/>
    <lineage>
        <taxon>Eukaryota</taxon>
        <taxon>Sar</taxon>
        <taxon>Stramenopiles</taxon>
        <taxon>Oomycota</taxon>
        <taxon>Peronosporomycetes</taxon>
        <taxon>Peronosporales</taxon>
        <taxon>Peronosporaceae</taxon>
        <taxon>Phytophthora</taxon>
    </lineage>
</organism>
<gene>
    <name evidence="2" type="ORF">PHPALM_109</name>
</gene>
<dbReference type="AlphaFoldDB" id="A0A2P4YVM9"/>
<feature type="region of interest" description="Disordered" evidence="1">
    <location>
        <begin position="46"/>
        <end position="83"/>
    </location>
</feature>
<name>A0A2P4YVM9_9STRA</name>
<evidence type="ECO:0000313" key="2">
    <source>
        <dbReference type="EMBL" id="POM81860.1"/>
    </source>
</evidence>
<evidence type="ECO:0000256" key="1">
    <source>
        <dbReference type="SAM" id="MobiDB-lite"/>
    </source>
</evidence>
<dbReference type="Proteomes" id="UP000237271">
    <property type="component" value="Unassembled WGS sequence"/>
</dbReference>